<evidence type="ECO:0000256" key="6">
    <source>
        <dbReference type="ARBA" id="ARBA00022723"/>
    </source>
</evidence>
<evidence type="ECO:0000256" key="13">
    <source>
        <dbReference type="PIRSR" id="PIRSR634016-4"/>
    </source>
</evidence>
<dbReference type="CDD" id="cd09601">
    <property type="entry name" value="M1_APN-Q_like"/>
    <property type="match status" value="1"/>
</dbReference>
<dbReference type="Gene3D" id="2.60.40.1910">
    <property type="match status" value="1"/>
</dbReference>
<comment type="caution">
    <text evidence="18">The sequence shown here is derived from an EMBL/GenBank/DDBJ whole genome shotgun (WGS) entry which is preliminary data.</text>
</comment>
<dbReference type="EMBL" id="JABFTP020000083">
    <property type="protein sequence ID" value="KAL3276183.1"/>
    <property type="molecule type" value="Genomic_DNA"/>
</dbReference>
<keyword evidence="4" id="KW-0472">Membrane</keyword>
<dbReference type="EC" id="3.4.11.-" evidence="14"/>
<dbReference type="GO" id="GO:0006508">
    <property type="term" value="P:proteolysis"/>
    <property type="evidence" value="ECO:0007669"/>
    <property type="project" value="UniProtKB-KW"/>
</dbReference>
<evidence type="ECO:0000259" key="15">
    <source>
        <dbReference type="Pfam" id="PF01433"/>
    </source>
</evidence>
<dbReference type="GO" id="GO:0004177">
    <property type="term" value="F:aminopeptidase activity"/>
    <property type="evidence" value="ECO:0007669"/>
    <property type="project" value="UniProtKB-KW"/>
</dbReference>
<feature type="binding site" evidence="12">
    <location>
        <position position="332"/>
    </location>
    <ligand>
        <name>Zn(2+)</name>
        <dbReference type="ChEBI" id="CHEBI:29105"/>
        <note>catalytic</note>
    </ligand>
</feature>
<evidence type="ECO:0000256" key="1">
    <source>
        <dbReference type="ARBA" id="ARBA00004609"/>
    </source>
</evidence>
<feature type="binding site" evidence="12">
    <location>
        <position position="309"/>
    </location>
    <ligand>
        <name>Zn(2+)</name>
        <dbReference type="ChEBI" id="CHEBI:29105"/>
        <note>catalytic</note>
    </ligand>
</feature>
<dbReference type="Pfam" id="PF01433">
    <property type="entry name" value="Peptidase_M1"/>
    <property type="match status" value="1"/>
</dbReference>
<dbReference type="InterPro" id="IPR050344">
    <property type="entry name" value="Peptidase_M1_aminopeptidases"/>
</dbReference>
<keyword evidence="5 14" id="KW-0645">Protease</keyword>
<dbReference type="Pfam" id="PF11838">
    <property type="entry name" value="ERAP1_C"/>
    <property type="match status" value="1"/>
</dbReference>
<feature type="active site" description="Proton acceptor" evidence="11">
    <location>
        <position position="310"/>
    </location>
</feature>
<evidence type="ECO:0000256" key="11">
    <source>
        <dbReference type="PIRSR" id="PIRSR634016-1"/>
    </source>
</evidence>
<evidence type="ECO:0000259" key="17">
    <source>
        <dbReference type="Pfam" id="PF17900"/>
    </source>
</evidence>
<dbReference type="PANTHER" id="PTHR11533:SF174">
    <property type="entry name" value="PUROMYCIN-SENSITIVE AMINOPEPTIDASE-RELATED"/>
    <property type="match status" value="1"/>
</dbReference>
<keyword evidence="19" id="KW-1185">Reference proteome</keyword>
<feature type="site" description="Transition state stabilizer" evidence="13">
    <location>
        <position position="395"/>
    </location>
</feature>
<dbReference type="FunFam" id="1.10.390.10:FF:000001">
    <property type="entry name" value="Aminopeptidase"/>
    <property type="match status" value="1"/>
</dbReference>
<dbReference type="GO" id="GO:0008270">
    <property type="term" value="F:zinc ion binding"/>
    <property type="evidence" value="ECO:0007669"/>
    <property type="project" value="UniProtKB-UniRule"/>
</dbReference>
<evidence type="ECO:0000256" key="9">
    <source>
        <dbReference type="ARBA" id="ARBA00023049"/>
    </source>
</evidence>
<dbReference type="Pfam" id="PF17900">
    <property type="entry name" value="Peptidase_M1_N"/>
    <property type="match status" value="1"/>
</dbReference>
<organism evidence="18 19">
    <name type="scientific">Cryptolaemus montrouzieri</name>
    <dbReference type="NCBI Taxonomy" id="559131"/>
    <lineage>
        <taxon>Eukaryota</taxon>
        <taxon>Metazoa</taxon>
        <taxon>Ecdysozoa</taxon>
        <taxon>Arthropoda</taxon>
        <taxon>Hexapoda</taxon>
        <taxon>Insecta</taxon>
        <taxon>Pterygota</taxon>
        <taxon>Neoptera</taxon>
        <taxon>Endopterygota</taxon>
        <taxon>Coleoptera</taxon>
        <taxon>Polyphaga</taxon>
        <taxon>Cucujiformia</taxon>
        <taxon>Coccinelloidea</taxon>
        <taxon>Coccinellidae</taxon>
        <taxon>Scymninae</taxon>
        <taxon>Scymnini</taxon>
        <taxon>Cryptolaemus</taxon>
    </lineage>
</organism>
<evidence type="ECO:0000256" key="7">
    <source>
        <dbReference type="ARBA" id="ARBA00022801"/>
    </source>
</evidence>
<feature type="domain" description="ERAP1-like C-terminal" evidence="16">
    <location>
        <begin position="540"/>
        <end position="852"/>
    </location>
</feature>
<dbReference type="Gene3D" id="2.60.40.1730">
    <property type="entry name" value="tricorn interacting facor f3 domain"/>
    <property type="match status" value="1"/>
</dbReference>
<dbReference type="InterPro" id="IPR027268">
    <property type="entry name" value="Peptidase_M4/M1_CTD_sf"/>
</dbReference>
<keyword evidence="6 12" id="KW-0479">Metal-binding</keyword>
<evidence type="ECO:0000259" key="16">
    <source>
        <dbReference type="Pfam" id="PF11838"/>
    </source>
</evidence>
<sequence>MMYLCHEENYARLPTIVRPSHYDISLNFNFSKMEFEGDVTICIEVLQRTKDIQLHSSELDIENIKLVQANSGITIEPEKTEFSKKNQILKLLFANPVTMGNYRLKIKYDGVISEEERGVFCTRSYEPKGEEKISVFTHFDPSCARKCFPCWDEPSFKAAFKINLTVPKEYSAFSNTQVEQIEKFAKTKRVNFARTPAMSTYLLAFAIGEFSSIETKTVDGVTVRINTAKGKEEQGRFALDTAVNALTFFKKYFKTEYALPKLDLIAVANYNSDATENWGLLVFREINLLINPSTSTNLTKRWISLLVCHEVAHQWFGNLVTMEWWTQLWFQEAFAQFAENMCVDYYFPNFRIWQHFVLEFLHSALELDGSKDSHAVEVAIKDPKELDQVYDGISYNKGAALIRMLENYVGEENFRKGVWVYLTTHAYKNASPEDFYGALEEVSGKPVGNVMSSWTNQPGYPVVRAFLAPGCECKLNQDGITIKLVQCRFFSAKGKPESEMALWKIPISLISGNDPSKEINFVMESREIKIFIPGAKVDDWIKLNPESVGYYRVQYSPELLKKLIPAIKTRQLDVIDRIAVLDDLFHMVKNGYTSTVEILKILAAFDGETEFLVWSTIGRILNKLAILISNTSLEDEYNRFQKKLLEKVSTALGWEKSSEDSRFDHLLRKLVLGQMSWLEDENMINEARKRFEDSVASKEKLRDDVRVACYRSVVRAGGDKEFDALVKLYKTVDTHEERKSICYALSSAKDEKLLQKVLTFAISDEVRPDDTVLIVMAITSTKTGRDMLWDYYRNHWRDIVDKVNNREVLTRIIQDITEKYASEPMAMELETFFNKQLPCNESTFQKALETLRNNASWLERDSEEIQQFLSPY</sequence>
<name>A0ABD2NBR5_9CUCU</name>
<gene>
    <name evidence="18" type="ORF">HHI36_020901</name>
</gene>
<dbReference type="Gene3D" id="1.10.390.10">
    <property type="entry name" value="Neutral Protease Domain 2"/>
    <property type="match status" value="1"/>
</dbReference>
<dbReference type="SUPFAM" id="SSF63737">
    <property type="entry name" value="Leukotriene A4 hydrolase N-terminal domain"/>
    <property type="match status" value="1"/>
</dbReference>
<keyword evidence="9 14" id="KW-0482">Metalloprotease</keyword>
<evidence type="ECO:0000256" key="12">
    <source>
        <dbReference type="PIRSR" id="PIRSR634016-3"/>
    </source>
</evidence>
<dbReference type="AlphaFoldDB" id="A0ABD2NBR5"/>
<keyword evidence="10" id="KW-0449">Lipoprotein</keyword>
<dbReference type="PANTHER" id="PTHR11533">
    <property type="entry name" value="PROTEASE M1 ZINC METALLOPROTEASE"/>
    <property type="match status" value="1"/>
</dbReference>
<comment type="cofactor">
    <cofactor evidence="12 14">
        <name>Zn(2+)</name>
        <dbReference type="ChEBI" id="CHEBI:29105"/>
    </cofactor>
    <text evidence="12 14">Binds 1 zinc ion per subunit.</text>
</comment>
<dbReference type="InterPro" id="IPR001930">
    <property type="entry name" value="Peptidase_M1"/>
</dbReference>
<feature type="binding site" evidence="12">
    <location>
        <position position="313"/>
    </location>
    <ligand>
        <name>Zn(2+)</name>
        <dbReference type="ChEBI" id="CHEBI:29105"/>
        <note>catalytic</note>
    </ligand>
</feature>
<keyword evidence="3 14" id="KW-0031">Aminopeptidase</keyword>
<evidence type="ECO:0000256" key="10">
    <source>
        <dbReference type="ARBA" id="ARBA00023288"/>
    </source>
</evidence>
<evidence type="ECO:0000256" key="4">
    <source>
        <dbReference type="ARBA" id="ARBA00022622"/>
    </source>
</evidence>
<evidence type="ECO:0000256" key="3">
    <source>
        <dbReference type="ARBA" id="ARBA00022438"/>
    </source>
</evidence>
<accession>A0ABD2NBR5</accession>
<dbReference type="GO" id="GO:0005886">
    <property type="term" value="C:plasma membrane"/>
    <property type="evidence" value="ECO:0007669"/>
    <property type="project" value="UniProtKB-SubCell"/>
</dbReference>
<evidence type="ECO:0000256" key="5">
    <source>
        <dbReference type="ARBA" id="ARBA00022670"/>
    </source>
</evidence>
<keyword evidence="7 14" id="KW-0378">Hydrolase</keyword>
<keyword evidence="4" id="KW-0336">GPI-anchor</keyword>
<dbReference type="InterPro" id="IPR045357">
    <property type="entry name" value="Aminopeptidase_N-like_N"/>
</dbReference>
<evidence type="ECO:0000313" key="19">
    <source>
        <dbReference type="Proteomes" id="UP001516400"/>
    </source>
</evidence>
<evidence type="ECO:0000313" key="18">
    <source>
        <dbReference type="EMBL" id="KAL3276183.1"/>
    </source>
</evidence>
<dbReference type="SUPFAM" id="SSF55486">
    <property type="entry name" value="Metalloproteases ('zincins'), catalytic domain"/>
    <property type="match status" value="1"/>
</dbReference>
<reference evidence="18 19" key="1">
    <citation type="journal article" date="2021" name="BMC Biol.">
        <title>Horizontally acquired antibacterial genes associated with adaptive radiation of ladybird beetles.</title>
        <authorList>
            <person name="Li H.S."/>
            <person name="Tang X.F."/>
            <person name="Huang Y.H."/>
            <person name="Xu Z.Y."/>
            <person name="Chen M.L."/>
            <person name="Du X.Y."/>
            <person name="Qiu B.Y."/>
            <person name="Chen P.T."/>
            <person name="Zhang W."/>
            <person name="Slipinski A."/>
            <person name="Escalona H.E."/>
            <person name="Waterhouse R.M."/>
            <person name="Zwick A."/>
            <person name="Pang H."/>
        </authorList>
    </citation>
    <scope>NUCLEOTIDE SEQUENCE [LARGE SCALE GENOMIC DNA]</scope>
    <source>
        <strain evidence="18">SYSU2018</strain>
    </source>
</reference>
<dbReference type="InterPro" id="IPR024571">
    <property type="entry name" value="ERAP1-like_C_dom"/>
</dbReference>
<dbReference type="InterPro" id="IPR042097">
    <property type="entry name" value="Aminopeptidase_N-like_N_sf"/>
</dbReference>
<proteinExistence type="inferred from homology"/>
<evidence type="ECO:0000256" key="2">
    <source>
        <dbReference type="ARBA" id="ARBA00010136"/>
    </source>
</evidence>
<dbReference type="InterPro" id="IPR034016">
    <property type="entry name" value="M1_APN-typ"/>
</dbReference>
<dbReference type="InterPro" id="IPR014782">
    <property type="entry name" value="Peptidase_M1_dom"/>
</dbReference>
<feature type="domain" description="Aminopeptidase N-like N-terminal" evidence="17">
    <location>
        <begin position="19"/>
        <end position="202"/>
    </location>
</feature>
<comment type="subcellular location">
    <subcellularLocation>
        <location evidence="1">Cell membrane</location>
        <topology evidence="1">Lipid-anchor</topology>
        <topology evidence="1">GPI-anchor</topology>
    </subcellularLocation>
</comment>
<dbReference type="FunFam" id="1.25.50.20:FF:000002">
    <property type="entry name" value="Aminopeptidase"/>
    <property type="match status" value="1"/>
</dbReference>
<keyword evidence="8 12" id="KW-0862">Zinc</keyword>
<comment type="similarity">
    <text evidence="2 14">Belongs to the peptidase M1 family.</text>
</comment>
<dbReference type="PRINTS" id="PR00756">
    <property type="entry name" value="ALADIPTASE"/>
</dbReference>
<protein>
    <recommendedName>
        <fullName evidence="14">Aminopeptidase</fullName>
        <ecNumber evidence="14">3.4.11.-</ecNumber>
    </recommendedName>
</protein>
<evidence type="ECO:0000256" key="8">
    <source>
        <dbReference type="ARBA" id="ARBA00022833"/>
    </source>
</evidence>
<dbReference type="GO" id="GO:0098552">
    <property type="term" value="C:side of membrane"/>
    <property type="evidence" value="ECO:0007669"/>
    <property type="project" value="UniProtKB-KW"/>
</dbReference>
<dbReference type="Gene3D" id="1.25.50.20">
    <property type="match status" value="1"/>
</dbReference>
<evidence type="ECO:0000256" key="14">
    <source>
        <dbReference type="RuleBase" id="RU364040"/>
    </source>
</evidence>
<dbReference type="Proteomes" id="UP001516400">
    <property type="component" value="Unassembled WGS sequence"/>
</dbReference>
<feature type="domain" description="Peptidase M1 membrane alanine aminopeptidase" evidence="15">
    <location>
        <begin position="237"/>
        <end position="454"/>
    </location>
</feature>
<keyword evidence="4" id="KW-0325">Glycoprotein</keyword>
<dbReference type="GO" id="GO:0008237">
    <property type="term" value="F:metallopeptidase activity"/>
    <property type="evidence" value="ECO:0007669"/>
    <property type="project" value="UniProtKB-KW"/>
</dbReference>